<dbReference type="PANTHER" id="PTHR48080">
    <property type="entry name" value="D-GALACTONATE DEHYDRATASE-RELATED"/>
    <property type="match status" value="1"/>
</dbReference>
<dbReference type="Gene3D" id="3.30.390.10">
    <property type="entry name" value="Enolase-like, N-terminal domain"/>
    <property type="match status" value="1"/>
</dbReference>
<dbReference type="EC" id="4.2.1.40" evidence="2"/>
<accession>A0A7D8END8</accession>
<feature type="domain" description="Mandelate racemase/muconate lactonizing enzyme C-terminal" evidence="1">
    <location>
        <begin position="184"/>
        <end position="269"/>
    </location>
</feature>
<dbReference type="GO" id="GO:0009063">
    <property type="term" value="P:amino acid catabolic process"/>
    <property type="evidence" value="ECO:0007669"/>
    <property type="project" value="InterPro"/>
</dbReference>
<protein>
    <submittedName>
        <fullName evidence="2">Glucarate dehydratase 2</fullName>
        <ecNumber evidence="2">4.2.1.-</ecNumber>
        <ecNumber evidence="2">4.2.1.40</ecNumber>
    </submittedName>
</protein>
<dbReference type="InterPro" id="IPR029017">
    <property type="entry name" value="Enolase-like_N"/>
</dbReference>
<dbReference type="EMBL" id="UGWV01000002">
    <property type="protein sequence ID" value="SUF94262.1"/>
    <property type="molecule type" value="Genomic_DNA"/>
</dbReference>
<evidence type="ECO:0000259" key="1">
    <source>
        <dbReference type="SMART" id="SM00922"/>
    </source>
</evidence>
<dbReference type="Gene3D" id="3.20.20.120">
    <property type="entry name" value="Enolase-like C-terminal domain"/>
    <property type="match status" value="1"/>
</dbReference>
<dbReference type="SUPFAM" id="SSF54826">
    <property type="entry name" value="Enolase N-terminal domain-like"/>
    <property type="match status" value="1"/>
</dbReference>
<evidence type="ECO:0000313" key="3">
    <source>
        <dbReference type="Proteomes" id="UP000254463"/>
    </source>
</evidence>
<keyword evidence="2" id="KW-0456">Lyase</keyword>
<dbReference type="InterPro" id="IPR034593">
    <property type="entry name" value="DgoD-like"/>
</dbReference>
<dbReference type="GO" id="GO:0008872">
    <property type="term" value="F:glucarate dehydratase activity"/>
    <property type="evidence" value="ECO:0007669"/>
    <property type="project" value="UniProtKB-EC"/>
</dbReference>
<dbReference type="Pfam" id="PF13378">
    <property type="entry name" value="MR_MLE_C"/>
    <property type="match status" value="1"/>
</dbReference>
<organism evidence="2 3">
    <name type="scientific">Salmonella enterica</name>
    <name type="common">Salmonella choleraesuis</name>
    <dbReference type="NCBI Taxonomy" id="28901"/>
    <lineage>
        <taxon>Bacteria</taxon>
        <taxon>Pseudomonadati</taxon>
        <taxon>Pseudomonadota</taxon>
        <taxon>Gammaproteobacteria</taxon>
        <taxon>Enterobacterales</taxon>
        <taxon>Enterobacteriaceae</taxon>
        <taxon>Salmonella</taxon>
    </lineage>
</organism>
<dbReference type="AlphaFoldDB" id="A0A7D8END8"/>
<proteinExistence type="predicted"/>
<dbReference type="PROSITE" id="PS00908">
    <property type="entry name" value="MR_MLE_1"/>
    <property type="match status" value="1"/>
</dbReference>
<dbReference type="PANTHER" id="PTHR48080:SF1">
    <property type="entry name" value="GLUCARATE DEHYDRATASE-RELATED PROTEIN"/>
    <property type="match status" value="1"/>
</dbReference>
<dbReference type="InterPro" id="IPR029065">
    <property type="entry name" value="Enolase_C-like"/>
</dbReference>
<dbReference type="InterPro" id="IPR013341">
    <property type="entry name" value="Mandelate_racemase_N_dom"/>
</dbReference>
<dbReference type="SMART" id="SM00922">
    <property type="entry name" value="MR_MLE"/>
    <property type="match status" value="1"/>
</dbReference>
<dbReference type="Pfam" id="PF02746">
    <property type="entry name" value="MR_MLE_N"/>
    <property type="match status" value="1"/>
</dbReference>
<dbReference type="EC" id="4.2.1.-" evidence="2"/>
<dbReference type="InterPro" id="IPR036849">
    <property type="entry name" value="Enolase-like_C_sf"/>
</dbReference>
<gene>
    <name evidence="2" type="primary">ygcY_1</name>
    <name evidence="2" type="ORF">NCTC6385_01140</name>
</gene>
<dbReference type="InterPro" id="IPR013342">
    <property type="entry name" value="Mandelate_racemase_C"/>
</dbReference>
<dbReference type="SUPFAM" id="SSF51604">
    <property type="entry name" value="Enolase C-terminal domain-like"/>
    <property type="match status" value="1"/>
</dbReference>
<dbReference type="Proteomes" id="UP000254463">
    <property type="component" value="Unassembled WGS sequence"/>
</dbReference>
<sequence length="271" mass="29553">MTTQSSPVITDMKVIPVAGHDSMLLNIGGAHNAYFTRNIVILTDNAGHTGVGEAPGGEVIYQTLVDAIPMVLGQEVARLNKVVQQVHKGNQAADFDTFGKGAWTFELRVNAVAALEAALLDLLGQALNVPVCELLGPGKQRDAVTVLGYLFYIGDRTKTDLPYLESTPGSHEWYRLRHQEALNSDAVVRLAEASQDRYGFKDFKLKGGVLPGEQEIDTVRALKKRFPDARITVDPNGAWLLDEAIALCKGLKDVLTYAGRSVRRGARILWS</sequence>
<reference evidence="2 3" key="1">
    <citation type="submission" date="2018-06" db="EMBL/GenBank/DDBJ databases">
        <authorList>
            <consortium name="Pathogen Informatics"/>
            <person name="Doyle S."/>
        </authorList>
    </citation>
    <scope>NUCLEOTIDE SEQUENCE [LARGE SCALE GENOMIC DNA]</scope>
    <source>
        <strain evidence="2 3">NCTC6385</strain>
    </source>
</reference>
<evidence type="ECO:0000313" key="2">
    <source>
        <dbReference type="EMBL" id="SUF94262.1"/>
    </source>
</evidence>
<name>A0A7D8END8_SALER</name>
<dbReference type="InterPro" id="IPR018110">
    <property type="entry name" value="Mandel_Rmase/mucon_lact_enz_CS"/>
</dbReference>